<feature type="compositionally biased region" description="Polar residues" evidence="1">
    <location>
        <begin position="30"/>
        <end position="39"/>
    </location>
</feature>
<keyword evidence="4" id="KW-1185">Reference proteome</keyword>
<dbReference type="OrthoDB" id="8019798at2759"/>
<evidence type="ECO:0000313" key="4">
    <source>
        <dbReference type="Proteomes" id="UP000095300"/>
    </source>
</evidence>
<dbReference type="Pfam" id="PF16015">
    <property type="entry name" value="Promethin"/>
    <property type="match status" value="1"/>
</dbReference>
<organism evidence="3 4">
    <name type="scientific">Stomoxys calcitrans</name>
    <name type="common">Stable fly</name>
    <name type="synonym">Conops calcitrans</name>
    <dbReference type="NCBI Taxonomy" id="35570"/>
    <lineage>
        <taxon>Eukaryota</taxon>
        <taxon>Metazoa</taxon>
        <taxon>Ecdysozoa</taxon>
        <taxon>Arthropoda</taxon>
        <taxon>Hexapoda</taxon>
        <taxon>Insecta</taxon>
        <taxon>Pterygota</taxon>
        <taxon>Neoptera</taxon>
        <taxon>Endopterygota</taxon>
        <taxon>Diptera</taxon>
        <taxon>Brachycera</taxon>
        <taxon>Muscomorpha</taxon>
        <taxon>Muscoidea</taxon>
        <taxon>Muscidae</taxon>
        <taxon>Stomoxys</taxon>
    </lineage>
</organism>
<dbReference type="EnsemblMetazoa" id="SCAU006122-RA">
    <property type="protein sequence ID" value="SCAU006122-PA"/>
    <property type="gene ID" value="SCAU006122"/>
</dbReference>
<protein>
    <submittedName>
        <fullName evidence="3">Uncharacterized protein</fullName>
    </submittedName>
</protein>
<keyword evidence="2" id="KW-1133">Transmembrane helix</keyword>
<feature type="transmembrane region" description="Helical" evidence="2">
    <location>
        <begin position="100"/>
        <end position="133"/>
    </location>
</feature>
<feature type="region of interest" description="Disordered" evidence="1">
    <location>
        <begin position="1"/>
        <end position="45"/>
    </location>
</feature>
<accession>A0A1I8P9T1</accession>
<dbReference type="AlphaFoldDB" id="A0A1I8P9T1"/>
<name>A0A1I8P9T1_STOCA</name>
<dbReference type="STRING" id="35570.A0A1I8P9T1"/>
<evidence type="ECO:0000313" key="3">
    <source>
        <dbReference type="EnsemblMetazoa" id="SCAU006122-PA"/>
    </source>
</evidence>
<keyword evidence="2" id="KW-0472">Membrane</keyword>
<feature type="compositionally biased region" description="Acidic residues" evidence="1">
    <location>
        <begin position="1"/>
        <end position="17"/>
    </location>
</feature>
<proteinExistence type="predicted"/>
<evidence type="ECO:0000256" key="2">
    <source>
        <dbReference type="SAM" id="Phobius"/>
    </source>
</evidence>
<feature type="transmembrane region" description="Helical" evidence="2">
    <location>
        <begin position="145"/>
        <end position="171"/>
    </location>
</feature>
<dbReference type="Proteomes" id="UP000095300">
    <property type="component" value="Unassembled WGS sequence"/>
</dbReference>
<keyword evidence="2" id="KW-0812">Transmembrane</keyword>
<evidence type="ECO:0000256" key="1">
    <source>
        <dbReference type="SAM" id="MobiDB-lite"/>
    </source>
</evidence>
<gene>
    <name evidence="3" type="primary">106096047</name>
</gene>
<dbReference type="VEuPathDB" id="VectorBase:SCAU006122"/>
<sequence>MVLLEDETANGSETEEEPSMRTDRPGQGGRSEQTESSSRGNHDGHNQENVAEFLHLLLEAAKRIWAQIKAAANFVMVDMGGYQTLDRAVQWSVQHPQMSLFLLALGLGSLLPVLLIAGVVLSTVAMTFTGILVMEGTLLTILSMMLFGLLGALLIVLVFFTVLAVAAYLGFAQIYDLYGNVETYKLALTRFLQKENQNPQRESSVGNVSQT</sequence>
<reference evidence="3" key="1">
    <citation type="submission" date="2020-05" db="UniProtKB">
        <authorList>
            <consortium name="EnsemblMetazoa"/>
        </authorList>
    </citation>
    <scope>IDENTIFICATION</scope>
    <source>
        <strain evidence="3">USDA</strain>
    </source>
</reference>